<organism evidence="12 13">
    <name type="scientific">Gnomoniopsis smithogilvyi</name>
    <dbReference type="NCBI Taxonomy" id="1191159"/>
    <lineage>
        <taxon>Eukaryota</taxon>
        <taxon>Fungi</taxon>
        <taxon>Dikarya</taxon>
        <taxon>Ascomycota</taxon>
        <taxon>Pezizomycotina</taxon>
        <taxon>Sordariomycetes</taxon>
        <taxon>Sordariomycetidae</taxon>
        <taxon>Diaporthales</taxon>
        <taxon>Gnomoniaceae</taxon>
        <taxon>Gnomoniopsis</taxon>
    </lineage>
</organism>
<keyword evidence="5" id="KW-0677">Repeat</keyword>
<dbReference type="Pfam" id="PF00295">
    <property type="entry name" value="Glyco_hydro_28"/>
    <property type="match status" value="1"/>
</dbReference>
<evidence type="ECO:0000256" key="7">
    <source>
        <dbReference type="ARBA" id="ARBA00023180"/>
    </source>
</evidence>
<dbReference type="InterPro" id="IPR012334">
    <property type="entry name" value="Pectin_lyas_fold"/>
</dbReference>
<dbReference type="Gene3D" id="2.160.20.10">
    <property type="entry name" value="Single-stranded right-handed beta-helix, Pectin lyase-like"/>
    <property type="match status" value="1"/>
</dbReference>
<keyword evidence="4 11" id="KW-0732">Signal</keyword>
<dbReference type="PANTHER" id="PTHR31736">
    <property type="match status" value="1"/>
</dbReference>
<evidence type="ECO:0000256" key="3">
    <source>
        <dbReference type="ARBA" id="ARBA00022525"/>
    </source>
</evidence>
<dbReference type="InterPro" id="IPR006626">
    <property type="entry name" value="PbH1"/>
</dbReference>
<dbReference type="PANTHER" id="PTHR31736:SF8">
    <property type="entry name" value="PUTATIVE (AFU_ORTHOLOGUE AFUA_7G06410)-RELATED"/>
    <property type="match status" value="1"/>
</dbReference>
<name>A0A9W9CY81_9PEZI</name>
<dbReference type="InterPro" id="IPR000743">
    <property type="entry name" value="Glyco_hydro_28"/>
</dbReference>
<dbReference type="EMBL" id="JAPEVB010000002">
    <property type="protein sequence ID" value="KAJ4393820.1"/>
    <property type="molecule type" value="Genomic_DNA"/>
</dbReference>
<evidence type="ECO:0000256" key="5">
    <source>
        <dbReference type="ARBA" id="ARBA00022737"/>
    </source>
</evidence>
<sequence length="424" mass="45018">MSSFTFSTLRTFVLLATLVSLIVPSFAEECVVPASGTNATDDAPAIVQAFEDCGQGGTITFSADTTYYVNSVMNVTAQDAVINIQGTLVWSTDIEYWLNNSLPVGYQNQSTAFVVGGDNVTIDGSGVGTLFGNGDVWYAFIKTQAETSNYPGRPHAITFNGLTNSLVTGVNFLRSQMWTMSIIYSQNVTLENIFVNNSGSNTDGADTIRSSYINFNNWTVYNGDDSISFKGNSTNISVKNSNFYNGLGIAIGSVGQYDGEYEVIQGVSVNNVTFHATSHAYYFKTWTGTQVGYPPNGGGGGLGDVSNMTIENLVTNGITGAAVTIGQCTTFSSSDVPTNCTNSLVQIHDVAVTNVTGTTKSADVASLQCSAVKPCYNIELQDIELRLVSTTTYAADYLCSEVEDNIGFNCTGSACVDSSSTGEC</sequence>
<dbReference type="SMART" id="SM00710">
    <property type="entry name" value="PbH1"/>
    <property type="match status" value="4"/>
</dbReference>
<keyword evidence="3" id="KW-0964">Secreted</keyword>
<gene>
    <name evidence="12" type="ORF">N0V93_003035</name>
</gene>
<dbReference type="AlphaFoldDB" id="A0A9W9CY81"/>
<dbReference type="GO" id="GO:0004650">
    <property type="term" value="F:polygalacturonase activity"/>
    <property type="evidence" value="ECO:0007669"/>
    <property type="project" value="InterPro"/>
</dbReference>
<keyword evidence="13" id="KW-1185">Reference proteome</keyword>
<feature type="chain" id="PRO_5040880459" description="Glycoside hydrolase family 28 protein" evidence="11">
    <location>
        <begin position="28"/>
        <end position="424"/>
    </location>
</feature>
<dbReference type="GO" id="GO:0045490">
    <property type="term" value="P:pectin catabolic process"/>
    <property type="evidence" value="ECO:0007669"/>
    <property type="project" value="UniProtKB-ARBA"/>
</dbReference>
<dbReference type="Proteomes" id="UP001140453">
    <property type="component" value="Unassembled WGS sequence"/>
</dbReference>
<evidence type="ECO:0000256" key="1">
    <source>
        <dbReference type="ARBA" id="ARBA00004613"/>
    </source>
</evidence>
<evidence type="ECO:0000256" key="10">
    <source>
        <dbReference type="RuleBase" id="RU361169"/>
    </source>
</evidence>
<evidence type="ECO:0000256" key="4">
    <source>
        <dbReference type="ARBA" id="ARBA00022729"/>
    </source>
</evidence>
<dbReference type="GO" id="GO:0071555">
    <property type="term" value="P:cell wall organization"/>
    <property type="evidence" value="ECO:0007669"/>
    <property type="project" value="UniProtKB-KW"/>
</dbReference>
<evidence type="ECO:0000313" key="13">
    <source>
        <dbReference type="Proteomes" id="UP001140453"/>
    </source>
</evidence>
<protein>
    <recommendedName>
        <fullName evidence="14">Glycoside hydrolase family 28 protein</fullName>
    </recommendedName>
</protein>
<keyword evidence="7" id="KW-0325">Glycoprotein</keyword>
<evidence type="ECO:0008006" key="14">
    <source>
        <dbReference type="Google" id="ProtNLM"/>
    </source>
</evidence>
<evidence type="ECO:0000256" key="6">
    <source>
        <dbReference type="ARBA" id="ARBA00022801"/>
    </source>
</evidence>
<proteinExistence type="inferred from homology"/>
<feature type="signal peptide" evidence="11">
    <location>
        <begin position="1"/>
        <end position="27"/>
    </location>
</feature>
<dbReference type="OrthoDB" id="187139at2759"/>
<accession>A0A9W9CY81</accession>
<keyword evidence="8 10" id="KW-0326">Glycosidase</keyword>
<dbReference type="InterPro" id="IPR011050">
    <property type="entry name" value="Pectin_lyase_fold/virulence"/>
</dbReference>
<evidence type="ECO:0000256" key="2">
    <source>
        <dbReference type="ARBA" id="ARBA00008834"/>
    </source>
</evidence>
<evidence type="ECO:0000256" key="11">
    <source>
        <dbReference type="SAM" id="SignalP"/>
    </source>
</evidence>
<dbReference type="GO" id="GO:0005576">
    <property type="term" value="C:extracellular region"/>
    <property type="evidence" value="ECO:0007669"/>
    <property type="project" value="UniProtKB-SubCell"/>
</dbReference>
<evidence type="ECO:0000256" key="8">
    <source>
        <dbReference type="ARBA" id="ARBA00023295"/>
    </source>
</evidence>
<evidence type="ECO:0000256" key="9">
    <source>
        <dbReference type="ARBA" id="ARBA00023316"/>
    </source>
</evidence>
<comment type="caution">
    <text evidence="12">The sequence shown here is derived from an EMBL/GenBank/DDBJ whole genome shotgun (WGS) entry which is preliminary data.</text>
</comment>
<comment type="subcellular location">
    <subcellularLocation>
        <location evidence="1">Secreted</location>
    </subcellularLocation>
</comment>
<comment type="similarity">
    <text evidence="2 10">Belongs to the glycosyl hydrolase 28 family.</text>
</comment>
<keyword evidence="9" id="KW-0961">Cell wall biogenesis/degradation</keyword>
<keyword evidence="6 10" id="KW-0378">Hydrolase</keyword>
<evidence type="ECO:0000313" key="12">
    <source>
        <dbReference type="EMBL" id="KAJ4393820.1"/>
    </source>
</evidence>
<reference evidence="12" key="1">
    <citation type="submission" date="2022-10" db="EMBL/GenBank/DDBJ databases">
        <title>Tapping the CABI collections for fungal endophytes: first genome assemblies for Collariella, Neodidymelliopsis, Ascochyta clinopodiicola, Didymella pomorum, Didymosphaeria variabile, Neocosmospora piperis and Neocucurbitaria cava.</title>
        <authorList>
            <person name="Hill R."/>
        </authorList>
    </citation>
    <scope>NUCLEOTIDE SEQUENCE</scope>
    <source>
        <strain evidence="12">IMI 355082</strain>
    </source>
</reference>
<dbReference type="SUPFAM" id="SSF51126">
    <property type="entry name" value="Pectin lyase-like"/>
    <property type="match status" value="1"/>
</dbReference>